<sequence length="109" mass="11754">MTDERSRATRNAALWPGRLDHLASGADHRRRPALALIDDSTVTVIDLATGKIIATNDIDPDRGSWRNTRRPPADGRGLSDACRDSSETYDATQPIGGSGGVLVHDIVHI</sequence>
<evidence type="ECO:0000313" key="2">
    <source>
        <dbReference type="EMBL" id="GEK81519.1"/>
    </source>
</evidence>
<comment type="caution">
    <text evidence="2">The sequence shown here is derived from an EMBL/GenBank/DDBJ whole genome shotgun (WGS) entry which is preliminary data.</text>
</comment>
<evidence type="ECO:0000313" key="3">
    <source>
        <dbReference type="Proteomes" id="UP000321749"/>
    </source>
</evidence>
<dbReference type="Proteomes" id="UP000321749">
    <property type="component" value="Unassembled WGS sequence"/>
</dbReference>
<dbReference type="RefSeq" id="WP_146797240.1">
    <property type="nucleotide sequence ID" value="NZ_BJUU01000030.1"/>
</dbReference>
<evidence type="ECO:0000256" key="1">
    <source>
        <dbReference type="SAM" id="MobiDB-lite"/>
    </source>
</evidence>
<feature type="region of interest" description="Disordered" evidence="1">
    <location>
        <begin position="58"/>
        <end position="95"/>
    </location>
</feature>
<keyword evidence="3" id="KW-1185">Reference proteome</keyword>
<name>A0AA87RJF6_9MICO</name>
<protein>
    <submittedName>
        <fullName evidence="2">Uncharacterized protein</fullName>
    </submittedName>
</protein>
<gene>
    <name evidence="2" type="ORF">ABA31_28700</name>
</gene>
<dbReference type="AlphaFoldDB" id="A0AA87RJF6"/>
<reference evidence="2 3" key="1">
    <citation type="submission" date="2019-07" db="EMBL/GenBank/DDBJ databases">
        <title>Whole genome shotgun sequence of Agrococcus baldri NBRC 103055.</title>
        <authorList>
            <person name="Hosoyama A."/>
            <person name="Uohara A."/>
            <person name="Ohji S."/>
            <person name="Ichikawa N."/>
        </authorList>
    </citation>
    <scope>NUCLEOTIDE SEQUENCE [LARGE SCALE GENOMIC DNA]</scope>
    <source>
        <strain evidence="2 3">NBRC 103055</strain>
    </source>
</reference>
<proteinExistence type="predicted"/>
<organism evidence="2 3">
    <name type="scientific">Agrococcus baldri</name>
    <dbReference type="NCBI Taxonomy" id="153730"/>
    <lineage>
        <taxon>Bacteria</taxon>
        <taxon>Bacillati</taxon>
        <taxon>Actinomycetota</taxon>
        <taxon>Actinomycetes</taxon>
        <taxon>Micrococcales</taxon>
        <taxon>Microbacteriaceae</taxon>
        <taxon>Agrococcus</taxon>
    </lineage>
</organism>
<accession>A0AA87RJF6</accession>
<dbReference type="EMBL" id="BJUU01000030">
    <property type="protein sequence ID" value="GEK81519.1"/>
    <property type="molecule type" value="Genomic_DNA"/>
</dbReference>